<dbReference type="Proteomes" id="UP000271087">
    <property type="component" value="Unassembled WGS sequence"/>
</dbReference>
<dbReference type="PANTHER" id="PTHR47331">
    <property type="entry name" value="PHD-TYPE DOMAIN-CONTAINING PROTEIN"/>
    <property type="match status" value="1"/>
</dbReference>
<organism evidence="1 2">
    <name type="scientific">Onchocerca ochengi</name>
    <name type="common">Filarial nematode worm</name>
    <dbReference type="NCBI Taxonomy" id="42157"/>
    <lineage>
        <taxon>Eukaryota</taxon>
        <taxon>Metazoa</taxon>
        <taxon>Ecdysozoa</taxon>
        <taxon>Nematoda</taxon>
        <taxon>Chromadorea</taxon>
        <taxon>Rhabditida</taxon>
        <taxon>Spirurina</taxon>
        <taxon>Spiruromorpha</taxon>
        <taxon>Filarioidea</taxon>
        <taxon>Onchocercidae</taxon>
        <taxon>Onchocerca</taxon>
    </lineage>
</organism>
<dbReference type="Gene3D" id="3.30.420.10">
    <property type="entry name" value="Ribonuclease H-like superfamily/Ribonuclease H"/>
    <property type="match status" value="1"/>
</dbReference>
<reference evidence="1 2" key="1">
    <citation type="submission" date="2018-08" db="EMBL/GenBank/DDBJ databases">
        <authorList>
            <person name="Laetsch R D."/>
            <person name="Stevens L."/>
            <person name="Kumar S."/>
            <person name="Blaxter L. M."/>
        </authorList>
    </citation>
    <scope>NUCLEOTIDE SEQUENCE [LARGE SCALE GENOMIC DNA]</scope>
</reference>
<dbReference type="InterPro" id="IPR036397">
    <property type="entry name" value="RNaseH_sf"/>
</dbReference>
<name>A0A3P7MS65_ONCOC</name>
<dbReference type="EMBL" id="UYRW01015429">
    <property type="protein sequence ID" value="VDN01939.1"/>
    <property type="molecule type" value="Genomic_DNA"/>
</dbReference>
<accession>A0A3P7MS65</accession>
<evidence type="ECO:0008006" key="3">
    <source>
        <dbReference type="Google" id="ProtNLM"/>
    </source>
</evidence>
<dbReference type="InterPro" id="IPR043502">
    <property type="entry name" value="DNA/RNA_pol_sf"/>
</dbReference>
<sequence>LQIYKEMKSIFKDASMNIREFFSNTKEFNAQIPEQDLAEVNETKKILGMNWNPHNDSIEIILKPWSNHEPTKRTILQFIASQFDPSGYLVPAMVSLKIFLQTLWKKNASWDQKLEEEEVQTWKSLINSWSIQMKKIQRIAIDPSQQLNFQVFTDASISAYAATVYAQQGTKISLIFAKSRIIPIKGMTIPKAELLAILTGVRAVKFVIKQLDFENAKVTLWSDSRCALHWIQNQSRLLPRFI</sequence>
<dbReference type="Pfam" id="PF05380">
    <property type="entry name" value="Peptidase_A17"/>
    <property type="match status" value="1"/>
</dbReference>
<dbReference type="GO" id="GO:0003676">
    <property type="term" value="F:nucleic acid binding"/>
    <property type="evidence" value="ECO:0007669"/>
    <property type="project" value="InterPro"/>
</dbReference>
<protein>
    <recommendedName>
        <fullName evidence="3">Pao retrotransposon peptidase</fullName>
    </recommendedName>
</protein>
<proteinExistence type="predicted"/>
<feature type="non-terminal residue" evidence="1">
    <location>
        <position position="242"/>
    </location>
</feature>
<feature type="non-terminal residue" evidence="1">
    <location>
        <position position="1"/>
    </location>
</feature>
<dbReference type="SUPFAM" id="SSF56672">
    <property type="entry name" value="DNA/RNA polymerases"/>
    <property type="match status" value="1"/>
</dbReference>
<keyword evidence="2" id="KW-1185">Reference proteome</keyword>
<dbReference type="GO" id="GO:0006259">
    <property type="term" value="P:DNA metabolic process"/>
    <property type="evidence" value="ECO:0007669"/>
    <property type="project" value="UniProtKB-ARBA"/>
</dbReference>
<dbReference type="OrthoDB" id="429521at2759"/>
<dbReference type="InterPro" id="IPR008042">
    <property type="entry name" value="Retrotrans_Pao"/>
</dbReference>
<dbReference type="AlphaFoldDB" id="A0A3P7MS65"/>
<gene>
    <name evidence="1" type="ORF">NOO_LOCUS13435</name>
</gene>
<evidence type="ECO:0000313" key="1">
    <source>
        <dbReference type="EMBL" id="VDN01939.1"/>
    </source>
</evidence>
<evidence type="ECO:0000313" key="2">
    <source>
        <dbReference type="Proteomes" id="UP000271087"/>
    </source>
</evidence>